<feature type="compositionally biased region" description="Basic and acidic residues" evidence="4">
    <location>
        <begin position="248"/>
        <end position="265"/>
    </location>
</feature>
<dbReference type="Pfam" id="PF03343">
    <property type="entry name" value="SART-1"/>
    <property type="match status" value="2"/>
</dbReference>
<reference evidence="6" key="1">
    <citation type="submission" date="2013-09" db="EMBL/GenBank/DDBJ databases">
        <title>Corchorus olitorius genome sequencing.</title>
        <authorList>
            <person name="Alam M."/>
            <person name="Haque M.S."/>
            <person name="Islam M.S."/>
            <person name="Emdad E.M."/>
            <person name="Islam M.M."/>
            <person name="Ahmed B."/>
            <person name="Halim A."/>
            <person name="Hossen Q.M.M."/>
            <person name="Hossain M.Z."/>
            <person name="Ahmed R."/>
            <person name="Khan M.M."/>
            <person name="Islam R."/>
            <person name="Rashid M.M."/>
            <person name="Khan S.A."/>
            <person name="Rahman M.S."/>
            <person name="Alam M."/>
            <person name="Yahiya A.S."/>
            <person name="Khan M.S."/>
            <person name="Azam M.S."/>
            <person name="Haque T."/>
            <person name="Lashkar M.Z.H."/>
            <person name="Akhand A.I."/>
            <person name="Morshed G."/>
            <person name="Roy S."/>
            <person name="Uddin K.S."/>
            <person name="Rabeya T."/>
            <person name="Hossain A.S."/>
            <person name="Chowdhury A."/>
            <person name="Snigdha A.R."/>
            <person name="Mortoza M.S."/>
            <person name="Matin S.A."/>
            <person name="Hoque S.M.E."/>
            <person name="Islam M.K."/>
            <person name="Roy D.K."/>
            <person name="Haider R."/>
            <person name="Moosa M.M."/>
            <person name="Elias S.M."/>
            <person name="Hasan A.M."/>
            <person name="Jahan S."/>
            <person name="Shafiuddin M."/>
            <person name="Mahmood N."/>
            <person name="Shommy N.S."/>
        </authorList>
    </citation>
    <scope>NUCLEOTIDE SEQUENCE [LARGE SCALE GENOMIC DNA]</scope>
    <source>
        <strain evidence="6">cv. O-4</strain>
    </source>
</reference>
<accession>A0A1R3JUL0</accession>
<feature type="region of interest" description="Disordered" evidence="4">
    <location>
        <begin position="1"/>
        <end position="61"/>
    </location>
</feature>
<dbReference type="PANTHER" id="PTHR14152">
    <property type="entry name" value="SQUAMOUS CELL CARCINOMA ANTIGEN RECOGNISED BY CYTOTOXIC T LYMPHOCYTES"/>
    <property type="match status" value="1"/>
</dbReference>
<evidence type="ECO:0000313" key="6">
    <source>
        <dbReference type="Proteomes" id="UP000187203"/>
    </source>
</evidence>
<dbReference type="AlphaFoldDB" id="A0A1R3JUL0"/>
<organism evidence="5 6">
    <name type="scientific">Corchorus olitorius</name>
    <dbReference type="NCBI Taxonomy" id="93759"/>
    <lineage>
        <taxon>Eukaryota</taxon>
        <taxon>Viridiplantae</taxon>
        <taxon>Streptophyta</taxon>
        <taxon>Embryophyta</taxon>
        <taxon>Tracheophyta</taxon>
        <taxon>Spermatophyta</taxon>
        <taxon>Magnoliopsida</taxon>
        <taxon>eudicotyledons</taxon>
        <taxon>Gunneridae</taxon>
        <taxon>Pentapetalae</taxon>
        <taxon>rosids</taxon>
        <taxon>malvids</taxon>
        <taxon>Malvales</taxon>
        <taxon>Malvaceae</taxon>
        <taxon>Grewioideae</taxon>
        <taxon>Apeibeae</taxon>
        <taxon>Corchorus</taxon>
    </lineage>
</organism>
<dbReference type="PANTHER" id="PTHR14152:SF5">
    <property type="entry name" value="U4_U6.U5 TRI-SNRNP-ASSOCIATED PROTEIN 1"/>
    <property type="match status" value="1"/>
</dbReference>
<feature type="compositionally biased region" description="Basic residues" evidence="4">
    <location>
        <begin position="355"/>
        <end position="370"/>
    </location>
</feature>
<feature type="compositionally biased region" description="Basic and acidic residues" evidence="4">
    <location>
        <begin position="24"/>
        <end position="61"/>
    </location>
</feature>
<dbReference type="GO" id="GO:0000481">
    <property type="term" value="P:maturation of 5S rRNA"/>
    <property type="evidence" value="ECO:0007669"/>
    <property type="project" value="TreeGrafter"/>
</dbReference>
<evidence type="ECO:0000256" key="4">
    <source>
        <dbReference type="SAM" id="MobiDB-lite"/>
    </source>
</evidence>
<comment type="caution">
    <text evidence="5">The sequence shown here is derived from an EMBL/GenBank/DDBJ whole genome shotgun (WGS) entry which is preliminary data.</text>
</comment>
<keyword evidence="3" id="KW-0539">Nucleus</keyword>
<proteinExistence type="inferred from homology"/>
<feature type="region of interest" description="Disordered" evidence="4">
    <location>
        <begin position="348"/>
        <end position="392"/>
    </location>
</feature>
<evidence type="ECO:0000256" key="2">
    <source>
        <dbReference type="ARBA" id="ARBA00006076"/>
    </source>
</evidence>
<dbReference type="GO" id="GO:0046540">
    <property type="term" value="C:U4/U6 x U5 tri-snRNP complex"/>
    <property type="evidence" value="ECO:0007669"/>
    <property type="project" value="TreeGrafter"/>
</dbReference>
<name>A0A1R3JUL0_9ROSI</name>
<dbReference type="InterPro" id="IPR005011">
    <property type="entry name" value="SNU66/SART1"/>
</dbReference>
<dbReference type="EMBL" id="AWUE01015333">
    <property type="protein sequence ID" value="OMO98474.1"/>
    <property type="molecule type" value="Genomic_DNA"/>
</dbReference>
<evidence type="ECO:0000313" key="5">
    <source>
        <dbReference type="EMBL" id="OMO98474.1"/>
    </source>
</evidence>
<evidence type="ECO:0000256" key="1">
    <source>
        <dbReference type="ARBA" id="ARBA00004123"/>
    </source>
</evidence>
<feature type="region of interest" description="Disordered" evidence="4">
    <location>
        <begin position="242"/>
        <end position="268"/>
    </location>
</feature>
<comment type="subcellular location">
    <subcellularLocation>
        <location evidence="1">Nucleus</location>
    </subcellularLocation>
</comment>
<dbReference type="OrthoDB" id="5583at2759"/>
<dbReference type="GO" id="GO:0045292">
    <property type="term" value="P:mRNA cis splicing, via spliceosome"/>
    <property type="evidence" value="ECO:0007669"/>
    <property type="project" value="TreeGrafter"/>
</dbReference>
<feature type="compositionally biased region" description="Polar residues" evidence="4">
    <location>
        <begin position="380"/>
        <end position="389"/>
    </location>
</feature>
<comment type="similarity">
    <text evidence="2">Belongs to the SNU66/SART1 family.</text>
</comment>
<keyword evidence="6" id="KW-1185">Reference proteome</keyword>
<sequence length="408" mass="46693">MGRDRYDSDGSRGNWDGGSYSEELEMKQNDKYHDLAKKKNKEKSEIKKNQENQDKQEESVHLHHDHLAGLDKVMDGGAVVLTLKDQTILVNGDINEDVDVLENIEIGEQKQRDEAYKAAIAKKKSTGVYDYNFHDEYDPTKNRAIREEAAKSEAEKRNRAYQLAYAKEVEASNKSLQVFADDEDDLYKSLDRARKLALKKQEEEKSGPQAIAFLSTSQTEEDHQRLVISEMKEFVMGLQLGNGSENEAGQRKQVIDASPDEKPVNDDDDKDEIVADETMHEVAVGKGLSGALKLLKDRGTVKEWGDSDGNMDNKKRKVVGIENDDRFKDIRIERTDEFGRTMTQKEAFKMDSHKFHGKNPGKRKQEKRMKKYQEELKLKQMNSSDTPSLSVERMKEAQIQLKTPYLLL</sequence>
<protein>
    <submittedName>
        <fullName evidence="5">SART-1 protein</fullName>
    </submittedName>
</protein>
<gene>
    <name evidence="5" type="ORF">COLO4_13873</name>
</gene>
<dbReference type="STRING" id="93759.A0A1R3JUL0"/>
<evidence type="ECO:0000256" key="3">
    <source>
        <dbReference type="ARBA" id="ARBA00023242"/>
    </source>
</evidence>
<feature type="compositionally biased region" description="Basic and acidic residues" evidence="4">
    <location>
        <begin position="1"/>
        <end position="10"/>
    </location>
</feature>
<dbReference type="Proteomes" id="UP000187203">
    <property type="component" value="Unassembled WGS sequence"/>
</dbReference>